<feature type="transmembrane region" description="Helical" evidence="1">
    <location>
        <begin position="109"/>
        <end position="126"/>
    </location>
</feature>
<feature type="transmembrane region" description="Helical" evidence="1">
    <location>
        <begin position="331"/>
        <end position="347"/>
    </location>
</feature>
<reference evidence="3 4" key="1">
    <citation type="submission" date="2018-08" db="EMBL/GenBank/DDBJ databases">
        <title>Acidipila sp. 4G-K13, an acidobacterium isolated from forest soil.</title>
        <authorList>
            <person name="Gao Z.-H."/>
            <person name="Qiu L.-H."/>
        </authorList>
    </citation>
    <scope>NUCLEOTIDE SEQUENCE [LARGE SCALE GENOMIC DNA]</scope>
    <source>
        <strain evidence="3 4">4G-K13</strain>
    </source>
</reference>
<gene>
    <name evidence="3" type="ORF">D0Y96_01475</name>
</gene>
<feature type="transmembrane region" description="Helical" evidence="1">
    <location>
        <begin position="308"/>
        <end position="325"/>
    </location>
</feature>
<evidence type="ECO:0000313" key="3">
    <source>
        <dbReference type="EMBL" id="RFU18274.1"/>
    </source>
</evidence>
<feature type="transmembrane region" description="Helical" evidence="1">
    <location>
        <begin position="267"/>
        <end position="288"/>
    </location>
</feature>
<name>A0A372ITM9_9BACT</name>
<dbReference type="AlphaFoldDB" id="A0A372ITM9"/>
<accession>A0A372ITM9</accession>
<evidence type="ECO:0000256" key="1">
    <source>
        <dbReference type="SAM" id="Phobius"/>
    </source>
</evidence>
<keyword evidence="4" id="KW-1185">Reference proteome</keyword>
<feature type="transmembrane region" description="Helical" evidence="1">
    <location>
        <begin position="163"/>
        <end position="190"/>
    </location>
</feature>
<dbReference type="Pfam" id="PF20604">
    <property type="entry name" value="DUF6798"/>
    <property type="match status" value="1"/>
</dbReference>
<keyword evidence="1" id="KW-1133">Transmembrane helix</keyword>
<keyword evidence="1" id="KW-0472">Membrane</keyword>
<proteinExistence type="predicted"/>
<keyword evidence="1" id="KW-0812">Transmembrane</keyword>
<dbReference type="EMBL" id="QVQT01000001">
    <property type="protein sequence ID" value="RFU18274.1"/>
    <property type="molecule type" value="Genomic_DNA"/>
</dbReference>
<sequence length="489" mass="55649">MSVLRFPLLQLILLTVAALFIHGYHLGTEDGAIYIPAVRYFADPALYPFGREFFTSHSHLSLFSIFVGGTSRFLYVPVDAAVFLWQELSVFLTLFACRNLLKICFSSEAAYLGGLLLITVLLTLPATNTGLLLMDPYLTARSLSTPLTLLVIGDALRREGLRTAIWLVLLALIHPQMCAYALFFLFLAWLVAFQKAANLRNYARALFLLPAGFVFHPATGPYREVLLSRDYFFLANWTWLDWLGVAGPLMLLWWFSHIRLRGTLPAFAQICRATLPFGVISIVAAAVVSFPPQMQYFARLQPMRSFHLIYILFFLFMGALAAEYAFRSRPWLVSLPLALLAVTMFCVQRAEFPFSPHIEWPGVRTANPWQETFRWIEENTPKDAVFAIDPEYMKAPQEDDHGFRALTARSVLAGEYKDSGVAAMFPKVAEEWKREVQAQTGINHFSLADFQRLEKNWPVTWVVLETAHPPEWLDCPYRNQMLSVCKLPQ</sequence>
<protein>
    <recommendedName>
        <fullName evidence="2">DUF6798 domain-containing protein</fullName>
    </recommendedName>
</protein>
<feature type="domain" description="DUF6798" evidence="2">
    <location>
        <begin position="368"/>
        <end position="413"/>
    </location>
</feature>
<dbReference type="Proteomes" id="UP000264702">
    <property type="component" value="Unassembled WGS sequence"/>
</dbReference>
<comment type="caution">
    <text evidence="3">The sequence shown here is derived from an EMBL/GenBank/DDBJ whole genome shotgun (WGS) entry which is preliminary data.</text>
</comment>
<organism evidence="3 4">
    <name type="scientific">Paracidobacterium acidisoli</name>
    <dbReference type="NCBI Taxonomy" id="2303751"/>
    <lineage>
        <taxon>Bacteria</taxon>
        <taxon>Pseudomonadati</taxon>
        <taxon>Acidobacteriota</taxon>
        <taxon>Terriglobia</taxon>
        <taxon>Terriglobales</taxon>
        <taxon>Acidobacteriaceae</taxon>
        <taxon>Paracidobacterium</taxon>
    </lineage>
</organism>
<evidence type="ECO:0000313" key="4">
    <source>
        <dbReference type="Proteomes" id="UP000264702"/>
    </source>
</evidence>
<feature type="transmembrane region" description="Helical" evidence="1">
    <location>
        <begin position="202"/>
        <end position="219"/>
    </location>
</feature>
<feature type="transmembrane region" description="Helical" evidence="1">
    <location>
        <begin position="73"/>
        <end position="97"/>
    </location>
</feature>
<evidence type="ECO:0000259" key="2">
    <source>
        <dbReference type="Pfam" id="PF20604"/>
    </source>
</evidence>
<feature type="transmembrane region" description="Helical" evidence="1">
    <location>
        <begin position="231"/>
        <end position="255"/>
    </location>
</feature>
<dbReference type="InterPro" id="IPR046477">
    <property type="entry name" value="DUF6798"/>
</dbReference>